<reference evidence="3" key="1">
    <citation type="submission" date="2023-11" db="EMBL/GenBank/DDBJ databases">
        <title>Genome assemblies of two species of porcelain crab, Petrolisthes cinctipes and Petrolisthes manimaculis (Anomura: Porcellanidae).</title>
        <authorList>
            <person name="Angst P."/>
        </authorList>
    </citation>
    <scope>NUCLEOTIDE SEQUENCE</scope>
    <source>
        <strain evidence="3">PB745_02</strain>
        <tissue evidence="3">Gill</tissue>
    </source>
</reference>
<dbReference type="InterPro" id="IPR011626">
    <property type="entry name" value="Alpha-macroglobulin_TED"/>
</dbReference>
<dbReference type="InterPro" id="IPR013783">
    <property type="entry name" value="Ig-like_fold"/>
</dbReference>
<comment type="caution">
    <text evidence="3">The sequence shown here is derived from an EMBL/GenBank/DDBJ whole genome shotgun (WGS) entry which is preliminary data.</text>
</comment>
<dbReference type="PANTHER" id="PTHR11412:SF171">
    <property type="entry name" value="PREGNANCY ZONE PROTEIN-LIKE PROTEIN"/>
    <property type="match status" value="1"/>
</dbReference>
<gene>
    <name evidence="3" type="ORF">Pmani_033196</name>
</gene>
<dbReference type="SUPFAM" id="SSF48239">
    <property type="entry name" value="Terpenoid cyclases/Protein prenyltransferases"/>
    <property type="match status" value="1"/>
</dbReference>
<dbReference type="InterPro" id="IPR009048">
    <property type="entry name" value="A-macroglobulin_rcpt-bd"/>
</dbReference>
<feature type="signal peptide" evidence="1">
    <location>
        <begin position="1"/>
        <end position="22"/>
    </location>
</feature>
<accession>A0AAE1NRY9</accession>
<dbReference type="GO" id="GO:0004866">
    <property type="term" value="F:endopeptidase inhibitor activity"/>
    <property type="evidence" value="ECO:0007669"/>
    <property type="project" value="InterPro"/>
</dbReference>
<dbReference type="Gene3D" id="2.60.40.1940">
    <property type="match status" value="1"/>
</dbReference>
<evidence type="ECO:0000313" key="3">
    <source>
        <dbReference type="EMBL" id="KAK4294157.1"/>
    </source>
</evidence>
<dbReference type="InterPro" id="IPR036595">
    <property type="entry name" value="A-macroglobulin_rcpt-bd_sf"/>
</dbReference>
<dbReference type="Pfam" id="PF17791">
    <property type="entry name" value="MG3"/>
    <property type="match status" value="1"/>
</dbReference>
<dbReference type="InterPro" id="IPR041555">
    <property type="entry name" value="MG3"/>
</dbReference>
<dbReference type="Pfam" id="PF07678">
    <property type="entry name" value="TED_complement"/>
    <property type="match status" value="1"/>
</dbReference>
<dbReference type="Gene3D" id="2.60.40.1930">
    <property type="match status" value="1"/>
</dbReference>
<dbReference type="Gene3D" id="2.60.40.690">
    <property type="entry name" value="Alpha-macroglobulin, receptor-binding domain"/>
    <property type="match status" value="1"/>
</dbReference>
<keyword evidence="4" id="KW-1185">Reference proteome</keyword>
<dbReference type="Gene3D" id="2.20.130.20">
    <property type="match status" value="1"/>
</dbReference>
<feature type="chain" id="PRO_5042006899" description="Alpha-macroglobulin receptor-binding domain-containing protein" evidence="1">
    <location>
        <begin position="23"/>
        <end position="1272"/>
    </location>
</feature>
<name>A0AAE1NRY9_9EUCA</name>
<dbReference type="InterPro" id="IPR050473">
    <property type="entry name" value="A2M/Complement_sys"/>
</dbReference>
<dbReference type="Proteomes" id="UP001292094">
    <property type="component" value="Unassembled WGS sequence"/>
</dbReference>
<dbReference type="InterPro" id="IPR008930">
    <property type="entry name" value="Terpenoid_cyclase/PrenylTrfase"/>
</dbReference>
<evidence type="ECO:0000256" key="1">
    <source>
        <dbReference type="SAM" id="SignalP"/>
    </source>
</evidence>
<evidence type="ECO:0000313" key="4">
    <source>
        <dbReference type="Proteomes" id="UP001292094"/>
    </source>
</evidence>
<dbReference type="PANTHER" id="PTHR11412">
    <property type="entry name" value="MACROGLOBULIN / COMPLEMENT"/>
    <property type="match status" value="1"/>
</dbReference>
<evidence type="ECO:0000259" key="2">
    <source>
        <dbReference type="SMART" id="SM01361"/>
    </source>
</evidence>
<dbReference type="Gene3D" id="2.60.120.1540">
    <property type="match status" value="1"/>
</dbReference>
<feature type="domain" description="Alpha-macroglobulin receptor-binding" evidence="2">
    <location>
        <begin position="1141"/>
        <end position="1231"/>
    </location>
</feature>
<dbReference type="InterPro" id="IPR002890">
    <property type="entry name" value="MG2"/>
</dbReference>
<dbReference type="Pfam" id="PF07677">
    <property type="entry name" value="A2M_recep"/>
    <property type="match status" value="1"/>
</dbReference>
<dbReference type="SUPFAM" id="SSF49410">
    <property type="entry name" value="Alpha-macroglobulin receptor domain"/>
    <property type="match status" value="1"/>
</dbReference>
<organism evidence="3 4">
    <name type="scientific">Petrolisthes manimaculis</name>
    <dbReference type="NCBI Taxonomy" id="1843537"/>
    <lineage>
        <taxon>Eukaryota</taxon>
        <taxon>Metazoa</taxon>
        <taxon>Ecdysozoa</taxon>
        <taxon>Arthropoda</taxon>
        <taxon>Crustacea</taxon>
        <taxon>Multicrustacea</taxon>
        <taxon>Malacostraca</taxon>
        <taxon>Eumalacostraca</taxon>
        <taxon>Eucarida</taxon>
        <taxon>Decapoda</taxon>
        <taxon>Pleocyemata</taxon>
        <taxon>Anomura</taxon>
        <taxon>Galatheoidea</taxon>
        <taxon>Porcellanidae</taxon>
        <taxon>Petrolisthes</taxon>
    </lineage>
</organism>
<protein>
    <recommendedName>
        <fullName evidence="2">Alpha-macroglobulin receptor-binding domain-containing protein</fullName>
    </recommendedName>
</protein>
<dbReference type="Gene3D" id="2.60.40.10">
    <property type="entry name" value="Immunoglobulins"/>
    <property type="match status" value="1"/>
</dbReference>
<sequence length="1272" mass="143373">MASLSHLISLLLLALFPCVSNGCFLITTPRRWTAGIRNIVCVMVSDPKESAALGFTLWKHMDLLRYRVTQVGPITKFSNVTLNPGEVNACVSVFVPKAATYKVLLRVQGRACGQNVFRQIEVTLAKPTYKIFLQTDKYQYKPSQEVLLRILAIEKVTLAISKTNYSVVWVTAPSGNRIAQWNNVDNSKGLVHLSFQLTDDPELGVHTIKVLPDADGDEYRANFSTSFTVEEYVLPRFEVTLIPPPYITGIANYYVFTVCARYTFGQPVQGSVALQVSDKKCDASMTKVEEIDGCLEIRIGAPLNFKRWSCRGDYLDVQATVTEAGTLTPITVQKRISVYYYSIHFRVKIQDTYIKPYLPFRAKILARRPDKRPASGEPVEVCCSNVCTNTTSDPDGIITLVVPYCLEDNIQVRSMMCSRRMMDRPLSLSYTRFYSPSNSSLAIVTPDEPLRCSQGQYQERQLQLHVAHCNHTVFTLNVMVVARGVIQYIGSVDMDTREMEPLGTPEMVFPSIPWPENCHSLQTHFNISVSRFVSPFIRVSVVDKSVELLTPSHIASRINFTIDTVFRILSQYSRPEPFNNYDHINQYCRKKLGQEKHIWKQYSSKYVDALQVFDLRFPSRTPLKTPIRTPLQIPSSDDESLDAPRTDFPDTWLWSLLLVPESGGVDESMLLPDTITQWVGRAITTILSSPHIINNSLELVVDPEDSNRSPGHQSSCVATNTKVVHTVKIKPSVAIGLLNLTVEAYVDNQAGLECSSPRDYSDIIIKPIRVVAKGFPRETTYTDYLCPDKDNADQQRTEREIAYPPDMVPGTFRSWFVASGDLLALTIEVDDAYLQDAQNWLLQQQSPGGCFTQVGRVIHKALKGGMEGLDSAVSLTAYVTVALLESEVWDNKKSTTPFLLKALKCLISTPSQDLYTMALKAYALALAKLPQAETLITRLLTIDAMDTQSENQADEVKEVLRRPLRSIIDVSPKKSGRAVEGVAYVVLAMMTVNPEKHRTRAAKLVKWIVQERNGQGGFITTQATVVALQALALFSTYSTTKDMSVTLKVNTIDLDRTITIDQNNRLLQQLVQIPTVPTKFVYKAEGTGCVVVETVMRYSELNPSPSEAFKLSVKTITEPDHNCITKRFEACVASLLEYGVSYLAIIEVNLVSGYQPMRDDLRQMLEENSNVIKSYEIHDDMVVFYIDQFHTPQAVCVSFRMVRDATVEDVEPSTVVIYDYYHPSFKIRQYYTLPRSDECVNMDDYFKSSGDEKKTKQRNRIEILRKYMRGKS</sequence>
<dbReference type="AlphaFoldDB" id="A0AAE1NRY9"/>
<proteinExistence type="predicted"/>
<keyword evidence="1" id="KW-0732">Signal</keyword>
<dbReference type="EMBL" id="JAWZYT010004351">
    <property type="protein sequence ID" value="KAK4294157.1"/>
    <property type="molecule type" value="Genomic_DNA"/>
</dbReference>
<dbReference type="SMART" id="SM01361">
    <property type="entry name" value="A2M_recep"/>
    <property type="match status" value="1"/>
</dbReference>
<dbReference type="Pfam" id="PF01835">
    <property type="entry name" value="MG2"/>
    <property type="match status" value="1"/>
</dbReference>
<dbReference type="GO" id="GO:0005615">
    <property type="term" value="C:extracellular space"/>
    <property type="evidence" value="ECO:0007669"/>
    <property type="project" value="InterPro"/>
</dbReference>
<dbReference type="Gene3D" id="1.50.10.20">
    <property type="match status" value="1"/>
</dbReference>